<protein>
    <submittedName>
        <fullName evidence="1">Uncharacterized protein</fullName>
    </submittedName>
</protein>
<proteinExistence type="predicted"/>
<gene>
    <name evidence="1" type="ORF">KC01_LOCUS39583</name>
</gene>
<sequence>MMANRGCVERAFHQRVKGHEALRRCPVRSLKPEHRWTEESGPSEAKRCILLPHHRAAARPEIRCLPVLQGGGRVELTPGPNRSHPDMLIKLWPMLLQESLAPLGQKPTSISDTLLLLTSNSRIKSVPGSNTSAPSRSSQ</sequence>
<reference evidence="1 2" key="1">
    <citation type="submission" date="2024-04" db="EMBL/GenBank/DDBJ databases">
        <authorList>
            <person name="Waldvogel A.-M."/>
            <person name="Schoenle A."/>
        </authorList>
    </citation>
    <scope>NUCLEOTIDE SEQUENCE [LARGE SCALE GENOMIC DNA]</scope>
</reference>
<dbReference type="EMBL" id="OZ035830">
    <property type="protein sequence ID" value="CAL1613356.1"/>
    <property type="molecule type" value="Genomic_DNA"/>
</dbReference>
<organism evidence="1 2">
    <name type="scientific">Knipowitschia caucasica</name>
    <name type="common">Caucasian dwarf goby</name>
    <name type="synonym">Pomatoschistus caucasicus</name>
    <dbReference type="NCBI Taxonomy" id="637954"/>
    <lineage>
        <taxon>Eukaryota</taxon>
        <taxon>Metazoa</taxon>
        <taxon>Chordata</taxon>
        <taxon>Craniata</taxon>
        <taxon>Vertebrata</taxon>
        <taxon>Euteleostomi</taxon>
        <taxon>Actinopterygii</taxon>
        <taxon>Neopterygii</taxon>
        <taxon>Teleostei</taxon>
        <taxon>Neoteleostei</taxon>
        <taxon>Acanthomorphata</taxon>
        <taxon>Gobiaria</taxon>
        <taxon>Gobiiformes</taxon>
        <taxon>Gobioidei</taxon>
        <taxon>Gobiidae</taxon>
        <taxon>Gobiinae</taxon>
        <taxon>Knipowitschia</taxon>
    </lineage>
</organism>
<accession>A0AAV2MJL8</accession>
<keyword evidence="2" id="KW-1185">Reference proteome</keyword>
<dbReference type="Proteomes" id="UP001497482">
    <property type="component" value="Chromosome 8"/>
</dbReference>
<evidence type="ECO:0000313" key="2">
    <source>
        <dbReference type="Proteomes" id="UP001497482"/>
    </source>
</evidence>
<evidence type="ECO:0000313" key="1">
    <source>
        <dbReference type="EMBL" id="CAL1613356.1"/>
    </source>
</evidence>
<name>A0AAV2MJL8_KNICA</name>
<dbReference type="AlphaFoldDB" id="A0AAV2MJL8"/>